<proteinExistence type="predicted"/>
<dbReference type="GO" id="GO:0031012">
    <property type="term" value="C:extracellular matrix"/>
    <property type="evidence" value="ECO:0007669"/>
    <property type="project" value="InterPro"/>
</dbReference>
<dbReference type="InterPro" id="IPR001818">
    <property type="entry name" value="Pept_M10_metallopeptidase"/>
</dbReference>
<gene>
    <name evidence="6" type="ORF">UFOVP806_11</name>
</gene>
<dbReference type="Gene3D" id="3.40.390.10">
    <property type="entry name" value="Collagenase (Catalytic Domain)"/>
    <property type="match status" value="1"/>
</dbReference>
<name>A0A6J5P205_9CAUD</name>
<dbReference type="GO" id="GO:0004222">
    <property type="term" value="F:metalloendopeptidase activity"/>
    <property type="evidence" value="ECO:0007669"/>
    <property type="project" value="InterPro"/>
</dbReference>
<protein>
    <recommendedName>
        <fullName evidence="5">Peptidase M10 metallopeptidase domain-containing protein</fullName>
    </recommendedName>
</protein>
<keyword evidence="2" id="KW-0479">Metal-binding</keyword>
<evidence type="ECO:0000256" key="2">
    <source>
        <dbReference type="ARBA" id="ARBA00022723"/>
    </source>
</evidence>
<dbReference type="GO" id="GO:0006508">
    <property type="term" value="P:proteolysis"/>
    <property type="evidence" value="ECO:0007669"/>
    <property type="project" value="UniProtKB-KW"/>
</dbReference>
<feature type="domain" description="Peptidase M10 metallopeptidase" evidence="5">
    <location>
        <begin position="46"/>
        <end position="137"/>
    </location>
</feature>
<evidence type="ECO:0000256" key="1">
    <source>
        <dbReference type="ARBA" id="ARBA00022670"/>
    </source>
</evidence>
<evidence type="ECO:0000259" key="5">
    <source>
        <dbReference type="Pfam" id="PF00413"/>
    </source>
</evidence>
<dbReference type="GO" id="GO:0008270">
    <property type="term" value="F:zinc ion binding"/>
    <property type="evidence" value="ECO:0007669"/>
    <property type="project" value="InterPro"/>
</dbReference>
<keyword evidence="4" id="KW-0862">Zinc</keyword>
<accession>A0A6J5P205</accession>
<organism evidence="6">
    <name type="scientific">uncultured Caudovirales phage</name>
    <dbReference type="NCBI Taxonomy" id="2100421"/>
    <lineage>
        <taxon>Viruses</taxon>
        <taxon>Duplodnaviria</taxon>
        <taxon>Heunggongvirae</taxon>
        <taxon>Uroviricota</taxon>
        <taxon>Caudoviricetes</taxon>
        <taxon>Peduoviridae</taxon>
        <taxon>Maltschvirus</taxon>
        <taxon>Maltschvirus maltsch</taxon>
    </lineage>
</organism>
<dbReference type="Pfam" id="PF00413">
    <property type="entry name" value="Peptidase_M10"/>
    <property type="match status" value="1"/>
</dbReference>
<evidence type="ECO:0000313" key="6">
    <source>
        <dbReference type="EMBL" id="CAB4163351.1"/>
    </source>
</evidence>
<evidence type="ECO:0000256" key="4">
    <source>
        <dbReference type="ARBA" id="ARBA00022833"/>
    </source>
</evidence>
<dbReference type="InterPro" id="IPR024079">
    <property type="entry name" value="MetalloPept_cat_dom_sf"/>
</dbReference>
<dbReference type="EMBL" id="LR796750">
    <property type="protein sequence ID" value="CAB4163351.1"/>
    <property type="molecule type" value="Genomic_DNA"/>
</dbReference>
<evidence type="ECO:0000256" key="3">
    <source>
        <dbReference type="ARBA" id="ARBA00022801"/>
    </source>
</evidence>
<sequence length="162" mass="18138">MKNDTLIIYAIPALQKVTATAIKDWNRALAGRAEFILAPGKWIGRYHDIVIDYGITNRSTSPDRVAQATRSNARGPMGTFTWSIVLDTRVKWSVSGWQRFWGLSQNNALSAILHELGHTLLLPHSDVAHHVMHHSLGTTYLSAEEAASIRQFWDARAKGDDF</sequence>
<keyword evidence="1" id="KW-0645">Protease</keyword>
<reference evidence="6" key="1">
    <citation type="submission" date="2020-04" db="EMBL/GenBank/DDBJ databases">
        <authorList>
            <person name="Chiriac C."/>
            <person name="Salcher M."/>
            <person name="Ghai R."/>
            <person name="Kavagutti S V."/>
        </authorList>
    </citation>
    <scope>NUCLEOTIDE SEQUENCE</scope>
</reference>
<keyword evidence="3" id="KW-0378">Hydrolase</keyword>
<dbReference type="SUPFAM" id="SSF55486">
    <property type="entry name" value="Metalloproteases ('zincins'), catalytic domain"/>
    <property type="match status" value="1"/>
</dbReference>